<gene>
    <name evidence="2" type="ORF">LCGC14_0421320</name>
</gene>
<evidence type="ECO:0000313" key="2">
    <source>
        <dbReference type="EMBL" id="KKN71410.1"/>
    </source>
</evidence>
<reference evidence="2" key="1">
    <citation type="journal article" date="2015" name="Nature">
        <title>Complex archaea that bridge the gap between prokaryotes and eukaryotes.</title>
        <authorList>
            <person name="Spang A."/>
            <person name="Saw J.H."/>
            <person name="Jorgensen S.L."/>
            <person name="Zaremba-Niedzwiedzka K."/>
            <person name="Martijn J."/>
            <person name="Lind A.E."/>
            <person name="van Eijk R."/>
            <person name="Schleper C."/>
            <person name="Guy L."/>
            <person name="Ettema T.J."/>
        </authorList>
    </citation>
    <scope>NUCLEOTIDE SEQUENCE</scope>
</reference>
<dbReference type="EMBL" id="LAZR01000384">
    <property type="protein sequence ID" value="KKN71410.1"/>
    <property type="molecule type" value="Genomic_DNA"/>
</dbReference>
<name>A0A0F9SQU1_9ZZZZ</name>
<protein>
    <submittedName>
        <fullName evidence="2">Uncharacterized protein</fullName>
    </submittedName>
</protein>
<dbReference type="AlphaFoldDB" id="A0A0F9SQU1"/>
<accession>A0A0F9SQU1</accession>
<organism evidence="2">
    <name type="scientific">marine sediment metagenome</name>
    <dbReference type="NCBI Taxonomy" id="412755"/>
    <lineage>
        <taxon>unclassified sequences</taxon>
        <taxon>metagenomes</taxon>
        <taxon>ecological metagenomes</taxon>
    </lineage>
</organism>
<proteinExistence type="predicted"/>
<sequence length="62" mass="7115">MPPLYLMEWALGRSNRKRDLNGLPNLNEDEYPPMPPVKPPKPDKTTQGFTCACGRKLIIEEF</sequence>
<comment type="caution">
    <text evidence="2">The sequence shown here is derived from an EMBL/GenBank/DDBJ whole genome shotgun (WGS) entry which is preliminary data.</text>
</comment>
<feature type="region of interest" description="Disordered" evidence="1">
    <location>
        <begin position="17"/>
        <end position="47"/>
    </location>
</feature>
<evidence type="ECO:0000256" key="1">
    <source>
        <dbReference type="SAM" id="MobiDB-lite"/>
    </source>
</evidence>